<evidence type="ECO:0000256" key="3">
    <source>
        <dbReference type="ARBA" id="ARBA00022801"/>
    </source>
</evidence>
<reference evidence="7" key="2">
    <citation type="submission" date="2020-09" db="EMBL/GenBank/DDBJ databases">
        <authorList>
            <person name="Sun Q."/>
            <person name="Ohkuma M."/>
        </authorList>
    </citation>
    <scope>NUCLEOTIDE SEQUENCE</scope>
    <source>
        <strain evidence="7">JCM 3090</strain>
    </source>
</reference>
<dbReference type="Pfam" id="PF03308">
    <property type="entry name" value="MeaB"/>
    <property type="match status" value="1"/>
</dbReference>
<dbReference type="PANTHER" id="PTHR43087">
    <property type="entry name" value="LYSINE/ARGININE/ORNITHINE TRANSPORT SYSTEM KINASE"/>
    <property type="match status" value="1"/>
</dbReference>
<evidence type="ECO:0000313" key="8">
    <source>
        <dbReference type="Proteomes" id="UP000649739"/>
    </source>
</evidence>
<sequence length="323" mass="33302">MTGSLRRSRDIGRLVALARDGDPRAVARLLTLVENGDPLLPEIAGALAPHVGGAQVIGLTGSPGVGKSTTTNELVRAFREQGHRVGVLAVDPSSPFTGGAILGDRVRMQDHATDAGVYIRSMSSRGHLGGLSAATPQAVRVLEGAGCDVVLVETVGVGQAEVEVASLADTTLVLLAPGMGDAIQAVKAGILEIADVFVINKADRDGADATYRDTQGMIALGERSAGQWRPLVVRAVALRGEGVEDVVAAIGKHRAWLVETGEAGRRRERRAAAEIEAIALGTLRARIGGLRPGAGLEALAADVAAGRLDPYAAAATLLDRLGH</sequence>
<comment type="caution">
    <text evidence="7">The sequence shown here is derived from an EMBL/GenBank/DDBJ whole genome shotgun (WGS) entry which is preliminary data.</text>
</comment>
<dbReference type="EMBL" id="BMQB01000002">
    <property type="protein sequence ID" value="GGJ83618.1"/>
    <property type="molecule type" value="Genomic_DNA"/>
</dbReference>
<keyword evidence="5" id="KW-0143">Chaperone</keyword>
<evidence type="ECO:0000256" key="5">
    <source>
        <dbReference type="ARBA" id="ARBA00023186"/>
    </source>
</evidence>
<keyword evidence="4" id="KW-0342">GTP-binding</keyword>
<dbReference type="InterPro" id="IPR003593">
    <property type="entry name" value="AAA+_ATPase"/>
</dbReference>
<gene>
    <name evidence="7" type="ORF">GCM10010123_11610</name>
</gene>
<dbReference type="NCBIfam" id="TIGR00750">
    <property type="entry name" value="lao"/>
    <property type="match status" value="1"/>
</dbReference>
<dbReference type="GO" id="GO:0003924">
    <property type="term" value="F:GTPase activity"/>
    <property type="evidence" value="ECO:0007669"/>
    <property type="project" value="InterPro"/>
</dbReference>
<dbReference type="InterPro" id="IPR052040">
    <property type="entry name" value="GTPase/Isobutyryl-CoA_mutase"/>
</dbReference>
<dbReference type="RefSeq" id="WP_189169000.1">
    <property type="nucleotide sequence ID" value="NZ_BMQB01000002.1"/>
</dbReference>
<dbReference type="PANTHER" id="PTHR43087:SF1">
    <property type="entry name" value="LAO_AO TRANSPORT SYSTEM ATPASE"/>
    <property type="match status" value="1"/>
</dbReference>
<evidence type="ECO:0000313" key="7">
    <source>
        <dbReference type="EMBL" id="GGJ83618.1"/>
    </source>
</evidence>
<evidence type="ECO:0000256" key="4">
    <source>
        <dbReference type="ARBA" id="ARBA00023134"/>
    </source>
</evidence>
<dbReference type="SMART" id="SM00382">
    <property type="entry name" value="AAA"/>
    <property type="match status" value="1"/>
</dbReference>
<dbReference type="CDD" id="cd03114">
    <property type="entry name" value="MMAA-like"/>
    <property type="match status" value="1"/>
</dbReference>
<organism evidence="7 8">
    <name type="scientific">Pilimelia anulata</name>
    <dbReference type="NCBI Taxonomy" id="53371"/>
    <lineage>
        <taxon>Bacteria</taxon>
        <taxon>Bacillati</taxon>
        <taxon>Actinomycetota</taxon>
        <taxon>Actinomycetes</taxon>
        <taxon>Micromonosporales</taxon>
        <taxon>Micromonosporaceae</taxon>
        <taxon>Pilimelia</taxon>
    </lineage>
</organism>
<dbReference type="InterPro" id="IPR005129">
    <property type="entry name" value="GTPase_ArgK"/>
</dbReference>
<name>A0A8J3F6W3_9ACTN</name>
<accession>A0A8J3F6W3</accession>
<evidence type="ECO:0000256" key="1">
    <source>
        <dbReference type="ARBA" id="ARBA00009625"/>
    </source>
</evidence>
<dbReference type="AlphaFoldDB" id="A0A8J3F6W3"/>
<feature type="domain" description="AAA+ ATPase" evidence="6">
    <location>
        <begin position="53"/>
        <end position="197"/>
    </location>
</feature>
<dbReference type="SUPFAM" id="SSF52540">
    <property type="entry name" value="P-loop containing nucleoside triphosphate hydrolases"/>
    <property type="match status" value="1"/>
</dbReference>
<evidence type="ECO:0000256" key="2">
    <source>
        <dbReference type="ARBA" id="ARBA00022741"/>
    </source>
</evidence>
<keyword evidence="2" id="KW-0547">Nucleotide-binding</keyword>
<reference evidence="7" key="1">
    <citation type="journal article" date="2014" name="Int. J. Syst. Evol. Microbiol.">
        <title>Complete genome sequence of Corynebacterium casei LMG S-19264T (=DSM 44701T), isolated from a smear-ripened cheese.</title>
        <authorList>
            <consortium name="US DOE Joint Genome Institute (JGI-PGF)"/>
            <person name="Walter F."/>
            <person name="Albersmeier A."/>
            <person name="Kalinowski J."/>
            <person name="Ruckert C."/>
        </authorList>
    </citation>
    <scope>NUCLEOTIDE SEQUENCE</scope>
    <source>
        <strain evidence="7">JCM 3090</strain>
    </source>
</reference>
<dbReference type="InterPro" id="IPR027417">
    <property type="entry name" value="P-loop_NTPase"/>
</dbReference>
<keyword evidence="8" id="KW-1185">Reference proteome</keyword>
<keyword evidence="3" id="KW-0378">Hydrolase</keyword>
<comment type="similarity">
    <text evidence="1">Belongs to the SIMIBI class G3E GTPase family. ArgK/MeaB subfamily.</text>
</comment>
<dbReference type="GO" id="GO:0005525">
    <property type="term" value="F:GTP binding"/>
    <property type="evidence" value="ECO:0007669"/>
    <property type="project" value="UniProtKB-KW"/>
</dbReference>
<dbReference type="Proteomes" id="UP000649739">
    <property type="component" value="Unassembled WGS sequence"/>
</dbReference>
<dbReference type="Gene3D" id="3.40.50.300">
    <property type="entry name" value="P-loop containing nucleotide triphosphate hydrolases"/>
    <property type="match status" value="1"/>
</dbReference>
<proteinExistence type="inferred from homology"/>
<evidence type="ECO:0000259" key="6">
    <source>
        <dbReference type="SMART" id="SM00382"/>
    </source>
</evidence>
<protein>
    <submittedName>
        <fullName evidence="7">Transporter</fullName>
    </submittedName>
</protein>